<dbReference type="Pfam" id="PF20151">
    <property type="entry name" value="DUF6533"/>
    <property type="match status" value="1"/>
</dbReference>
<keyword evidence="2" id="KW-1133">Transmembrane helix</keyword>
<feature type="transmembrane region" description="Helical" evidence="2">
    <location>
        <begin position="47"/>
        <end position="63"/>
    </location>
</feature>
<feature type="transmembrane region" description="Helical" evidence="2">
    <location>
        <begin position="202"/>
        <end position="221"/>
    </location>
</feature>
<name>A0A0C3QRN6_9AGAM</name>
<evidence type="ECO:0000259" key="3">
    <source>
        <dbReference type="Pfam" id="PF20151"/>
    </source>
</evidence>
<evidence type="ECO:0000256" key="2">
    <source>
        <dbReference type="SAM" id="Phobius"/>
    </source>
</evidence>
<evidence type="ECO:0000256" key="1">
    <source>
        <dbReference type="SAM" id="MobiDB-lite"/>
    </source>
</evidence>
<reference evidence="5" key="2">
    <citation type="submission" date="2015-01" db="EMBL/GenBank/DDBJ databases">
        <title>Evolutionary Origins and Diversification of the Mycorrhizal Mutualists.</title>
        <authorList>
            <consortium name="DOE Joint Genome Institute"/>
            <consortium name="Mycorrhizal Genomics Consortium"/>
            <person name="Kohler A."/>
            <person name="Kuo A."/>
            <person name="Nagy L.G."/>
            <person name="Floudas D."/>
            <person name="Copeland A."/>
            <person name="Barry K.W."/>
            <person name="Cichocki N."/>
            <person name="Veneault-Fourrey C."/>
            <person name="LaButti K."/>
            <person name="Lindquist E.A."/>
            <person name="Lipzen A."/>
            <person name="Lundell T."/>
            <person name="Morin E."/>
            <person name="Murat C."/>
            <person name="Riley R."/>
            <person name="Ohm R."/>
            <person name="Sun H."/>
            <person name="Tunlid A."/>
            <person name="Henrissat B."/>
            <person name="Grigoriev I.V."/>
            <person name="Hibbett D.S."/>
            <person name="Martin F."/>
        </authorList>
    </citation>
    <scope>NUCLEOTIDE SEQUENCE [LARGE SCALE GENOMIC DNA]</scope>
    <source>
        <strain evidence="5">MUT 4182</strain>
    </source>
</reference>
<dbReference type="AlphaFoldDB" id="A0A0C3QRN6"/>
<feature type="transmembrane region" description="Helical" evidence="2">
    <location>
        <begin position="227"/>
        <end position="246"/>
    </location>
</feature>
<protein>
    <recommendedName>
        <fullName evidence="3">DUF6533 domain-containing protein</fullName>
    </recommendedName>
</protein>
<dbReference type="EMBL" id="KN822963">
    <property type="protein sequence ID" value="KIO31416.1"/>
    <property type="molecule type" value="Genomic_DNA"/>
</dbReference>
<dbReference type="InterPro" id="IPR045340">
    <property type="entry name" value="DUF6533"/>
</dbReference>
<feature type="transmembrane region" description="Helical" evidence="2">
    <location>
        <begin position="103"/>
        <end position="129"/>
    </location>
</feature>
<evidence type="ECO:0000313" key="5">
    <source>
        <dbReference type="Proteomes" id="UP000054248"/>
    </source>
</evidence>
<dbReference type="Proteomes" id="UP000054248">
    <property type="component" value="Unassembled WGS sequence"/>
</dbReference>
<evidence type="ECO:0000313" key="4">
    <source>
        <dbReference type="EMBL" id="KIO31416.1"/>
    </source>
</evidence>
<organism evidence="4 5">
    <name type="scientific">Tulasnella calospora MUT 4182</name>
    <dbReference type="NCBI Taxonomy" id="1051891"/>
    <lineage>
        <taxon>Eukaryota</taxon>
        <taxon>Fungi</taxon>
        <taxon>Dikarya</taxon>
        <taxon>Basidiomycota</taxon>
        <taxon>Agaricomycotina</taxon>
        <taxon>Agaricomycetes</taxon>
        <taxon>Cantharellales</taxon>
        <taxon>Tulasnellaceae</taxon>
        <taxon>Tulasnella</taxon>
    </lineage>
</organism>
<dbReference type="HOGENOM" id="CLU_763316_0_0_1"/>
<feature type="region of interest" description="Disordered" evidence="1">
    <location>
        <begin position="337"/>
        <end position="363"/>
    </location>
</feature>
<keyword evidence="2" id="KW-0812">Transmembrane</keyword>
<feature type="domain" description="DUF6533" evidence="3">
    <location>
        <begin position="25"/>
        <end position="62"/>
    </location>
</feature>
<accession>A0A0C3QRN6</accession>
<proteinExistence type="predicted"/>
<keyword evidence="2" id="KW-0472">Membrane</keyword>
<feature type="transmembrane region" description="Helical" evidence="2">
    <location>
        <begin position="149"/>
        <end position="169"/>
    </location>
</feature>
<dbReference type="STRING" id="1051891.A0A0C3QRN6"/>
<dbReference type="OrthoDB" id="2745134at2759"/>
<keyword evidence="5" id="KW-1185">Reference proteome</keyword>
<sequence>MFSSDDTQPLQDTITSAYGGRGLSYLSTACFAWLLWDWVINFEEEHRLIWGLILLMYGVRWTTPPSCVGLKWVVCFGSFAQIFVLQVLLQGRVYVLYNCSRTILYINVGVSILSVTGFLSAFAFLLPRMSPIGDSHPVFGCWSEISRDVVFIVVPAAVYDLWLWLLVTFKAFNQSQDRFSISSNFKSYPEAVVSVLLRDSTFWFTASILIWIITFIVLVYAPIGLHWMGIPFFLAATCIAGCRMVLNVRWAYYHYDDDANALGVRGCTDGLSGGNEDGIDTFRVASRSMIEEMEWAETISRSRDLVETGTIELQTFTTSARSISSFEQGSYISPAWDNHPAGWNSPGRGGPINEVDGQQGTTS</sequence>
<gene>
    <name evidence="4" type="ORF">M407DRAFT_219784</name>
</gene>
<reference evidence="4 5" key="1">
    <citation type="submission" date="2014-04" db="EMBL/GenBank/DDBJ databases">
        <authorList>
            <consortium name="DOE Joint Genome Institute"/>
            <person name="Kuo A."/>
            <person name="Girlanda M."/>
            <person name="Perotto S."/>
            <person name="Kohler A."/>
            <person name="Nagy L.G."/>
            <person name="Floudas D."/>
            <person name="Copeland A."/>
            <person name="Barry K.W."/>
            <person name="Cichocki N."/>
            <person name="Veneault-Fourrey C."/>
            <person name="LaButti K."/>
            <person name="Lindquist E.A."/>
            <person name="Lipzen A."/>
            <person name="Lundell T."/>
            <person name="Morin E."/>
            <person name="Murat C."/>
            <person name="Sun H."/>
            <person name="Tunlid A."/>
            <person name="Henrissat B."/>
            <person name="Grigoriev I.V."/>
            <person name="Hibbett D.S."/>
            <person name="Martin F."/>
            <person name="Nordberg H.P."/>
            <person name="Cantor M.N."/>
            <person name="Hua S.X."/>
        </authorList>
    </citation>
    <scope>NUCLEOTIDE SEQUENCE [LARGE SCALE GENOMIC DNA]</scope>
    <source>
        <strain evidence="4 5">MUT 4182</strain>
    </source>
</reference>
<feature type="transmembrane region" description="Helical" evidence="2">
    <location>
        <begin position="69"/>
        <end position="91"/>
    </location>
</feature>
<feature type="transmembrane region" description="Helical" evidence="2">
    <location>
        <begin position="22"/>
        <end position="40"/>
    </location>
</feature>